<feature type="region of interest" description="Disordered" evidence="6">
    <location>
        <begin position="1"/>
        <end position="38"/>
    </location>
</feature>
<evidence type="ECO:0008006" key="9">
    <source>
        <dbReference type="Google" id="ProtNLM"/>
    </source>
</evidence>
<sequence>MCDDHKKEKKNNLKEEKEGKQGSMNPDSKSDGKGKKPILKEETTEIRGNFVPVQIRTLDDFTTIMFMVKRDQIAYKIKYFFAKKFDEALGWFFKIEEGEEIMLPAKVSGMKLIIGYGGHEIIIVEDKWNEIAMSFGFPECYGEAFNKLFIDYLLRGRVSRIRRSVSVGGGNGQEDRNATSVQTRSCKDLDGEEIEDEDPSIEGYYLEEDKDPSDDSVGNEDFMFDTTMGFSTSKNLDHEITNGEGLGATLIFCLYSIPLNSKPKQLFTFQIPPTTLEEQPPGLYAINPQVPNQTTESTTPTTNNMVTNTTTGSIKEEPKHITETPRPSISSAFLHGMRDEQLFWRASMVPRINKTPFKKIPKVAFMFLVRGRLPLSPLWARFFRGYKGFYSIYVHTQPYFVGEVALEPMFQGRRIPSEVVTWGEISMVEAERRLLASALLDFSNERFVLLSEACIPLYNFSIIYPYLINSKKTFVECYDKEGPVGRGRYDHKMEPAVTLEQWRKGSQWFEVDRHLALEIICDKKYFPLFRDYCKPACYSDEHYIPTFLNIEFPEANSDRTLTYVDWSKGGPHPYKFGKWEVTDSLLKQMQNGTECVYNGEPTRVCFLFARKFVPSSLIRLLELAPEVMHF</sequence>
<dbReference type="InterPro" id="IPR044174">
    <property type="entry name" value="BC10-like"/>
</dbReference>
<dbReference type="Pfam" id="PF02485">
    <property type="entry name" value="Branch"/>
    <property type="match status" value="1"/>
</dbReference>
<dbReference type="EMBL" id="LEKV01002044">
    <property type="protein sequence ID" value="KVI04464.1"/>
    <property type="molecule type" value="Genomic_DNA"/>
</dbReference>
<evidence type="ECO:0000256" key="4">
    <source>
        <dbReference type="ARBA" id="ARBA00023136"/>
    </source>
</evidence>
<proteinExistence type="predicted"/>
<evidence type="ECO:0000256" key="2">
    <source>
        <dbReference type="ARBA" id="ARBA00022676"/>
    </source>
</evidence>
<dbReference type="STRING" id="59895.A0A103Y8H7"/>
<feature type="region of interest" description="Disordered" evidence="6">
    <location>
        <begin position="165"/>
        <end position="185"/>
    </location>
</feature>
<dbReference type="GO" id="GO:0016020">
    <property type="term" value="C:membrane"/>
    <property type="evidence" value="ECO:0007669"/>
    <property type="project" value="UniProtKB-SubCell"/>
</dbReference>
<comment type="caution">
    <text evidence="7">The sequence shown here is derived from an EMBL/GenBank/DDBJ whole genome shotgun (WGS) entry which is preliminary data.</text>
</comment>
<dbReference type="AlphaFoldDB" id="A0A103Y8H7"/>
<keyword evidence="3" id="KW-0808">Transferase</keyword>
<dbReference type="Gramene" id="KVI04464">
    <property type="protein sequence ID" value="KVI04464"/>
    <property type="gene ID" value="Ccrd_017219"/>
</dbReference>
<dbReference type="GO" id="GO:0016757">
    <property type="term" value="F:glycosyltransferase activity"/>
    <property type="evidence" value="ECO:0007669"/>
    <property type="project" value="UniProtKB-KW"/>
</dbReference>
<keyword evidence="5" id="KW-0325">Glycoprotein</keyword>
<organism evidence="7 8">
    <name type="scientific">Cynara cardunculus var. scolymus</name>
    <name type="common">Globe artichoke</name>
    <name type="synonym">Cynara scolymus</name>
    <dbReference type="NCBI Taxonomy" id="59895"/>
    <lineage>
        <taxon>Eukaryota</taxon>
        <taxon>Viridiplantae</taxon>
        <taxon>Streptophyta</taxon>
        <taxon>Embryophyta</taxon>
        <taxon>Tracheophyta</taxon>
        <taxon>Spermatophyta</taxon>
        <taxon>Magnoliopsida</taxon>
        <taxon>eudicotyledons</taxon>
        <taxon>Gunneridae</taxon>
        <taxon>Pentapetalae</taxon>
        <taxon>asterids</taxon>
        <taxon>campanulids</taxon>
        <taxon>Asterales</taxon>
        <taxon>Asteraceae</taxon>
        <taxon>Carduoideae</taxon>
        <taxon>Cardueae</taxon>
        <taxon>Carduinae</taxon>
        <taxon>Cynara</taxon>
    </lineage>
</organism>
<feature type="compositionally biased region" description="Basic and acidic residues" evidence="6">
    <location>
        <begin position="1"/>
        <end position="20"/>
    </location>
</feature>
<feature type="compositionally biased region" description="Basic and acidic residues" evidence="6">
    <location>
        <begin position="28"/>
        <end position="38"/>
    </location>
</feature>
<evidence type="ECO:0000256" key="1">
    <source>
        <dbReference type="ARBA" id="ARBA00004606"/>
    </source>
</evidence>
<comment type="subcellular location">
    <subcellularLocation>
        <location evidence="1">Membrane</location>
        <topology evidence="1">Single-pass type II membrane protein</topology>
    </subcellularLocation>
</comment>
<dbReference type="Proteomes" id="UP000243975">
    <property type="component" value="Unassembled WGS sequence"/>
</dbReference>
<evidence type="ECO:0000313" key="8">
    <source>
        <dbReference type="Proteomes" id="UP000243975"/>
    </source>
</evidence>
<evidence type="ECO:0000256" key="5">
    <source>
        <dbReference type="ARBA" id="ARBA00023180"/>
    </source>
</evidence>
<dbReference type="PANTHER" id="PTHR31042:SF153">
    <property type="entry name" value="GLYCOSYLTRANSFERASE BC10-LIKE"/>
    <property type="match status" value="1"/>
</dbReference>
<keyword evidence="4" id="KW-0472">Membrane</keyword>
<name>A0A103Y8H7_CYNCS</name>
<dbReference type="InterPro" id="IPR003406">
    <property type="entry name" value="Glyco_trans_14"/>
</dbReference>
<evidence type="ECO:0000256" key="3">
    <source>
        <dbReference type="ARBA" id="ARBA00022679"/>
    </source>
</evidence>
<protein>
    <recommendedName>
        <fullName evidence="9">Glycosyl transferase, family 14</fullName>
    </recommendedName>
</protein>
<dbReference type="PANTHER" id="PTHR31042">
    <property type="entry name" value="CORE-2/I-BRANCHING BETA-1,6-N-ACETYLGLUCOSAMINYLTRANSFERASE FAMILY PROTEIN-RELATED"/>
    <property type="match status" value="1"/>
</dbReference>
<keyword evidence="8" id="KW-1185">Reference proteome</keyword>
<evidence type="ECO:0000313" key="7">
    <source>
        <dbReference type="EMBL" id="KVI04464.1"/>
    </source>
</evidence>
<evidence type="ECO:0000256" key="6">
    <source>
        <dbReference type="SAM" id="MobiDB-lite"/>
    </source>
</evidence>
<reference evidence="7 8" key="1">
    <citation type="journal article" date="2016" name="Sci. Rep.">
        <title>The genome sequence of the outbreeding globe artichoke constructed de novo incorporating a phase-aware low-pass sequencing strategy of F1 progeny.</title>
        <authorList>
            <person name="Scaglione D."/>
            <person name="Reyes-Chin-Wo S."/>
            <person name="Acquadro A."/>
            <person name="Froenicke L."/>
            <person name="Portis E."/>
            <person name="Beitel C."/>
            <person name="Tirone M."/>
            <person name="Mauro R."/>
            <person name="Lo Monaco A."/>
            <person name="Mauromicale G."/>
            <person name="Faccioli P."/>
            <person name="Cattivelli L."/>
            <person name="Rieseberg L."/>
            <person name="Michelmore R."/>
            <person name="Lanteri S."/>
        </authorList>
    </citation>
    <scope>NUCLEOTIDE SEQUENCE [LARGE SCALE GENOMIC DNA]</scope>
    <source>
        <strain evidence="7">2C</strain>
    </source>
</reference>
<gene>
    <name evidence="7" type="ORF">Ccrd_017219</name>
</gene>
<accession>A0A103Y8H7</accession>
<keyword evidence="2" id="KW-0328">Glycosyltransferase</keyword>